<evidence type="ECO:0000313" key="3">
    <source>
        <dbReference type="Proteomes" id="UP000276133"/>
    </source>
</evidence>
<organism evidence="2 3">
    <name type="scientific">Brachionus plicatilis</name>
    <name type="common">Marine rotifer</name>
    <name type="synonym">Brachionus muelleri</name>
    <dbReference type="NCBI Taxonomy" id="10195"/>
    <lineage>
        <taxon>Eukaryota</taxon>
        <taxon>Metazoa</taxon>
        <taxon>Spiralia</taxon>
        <taxon>Gnathifera</taxon>
        <taxon>Rotifera</taxon>
        <taxon>Eurotatoria</taxon>
        <taxon>Monogononta</taxon>
        <taxon>Pseudotrocha</taxon>
        <taxon>Ploima</taxon>
        <taxon>Brachionidae</taxon>
        <taxon>Brachionus</taxon>
    </lineage>
</organism>
<keyword evidence="1" id="KW-0472">Membrane</keyword>
<comment type="caution">
    <text evidence="2">The sequence shown here is derived from an EMBL/GenBank/DDBJ whole genome shotgun (WGS) entry which is preliminary data.</text>
</comment>
<feature type="transmembrane region" description="Helical" evidence="1">
    <location>
        <begin position="124"/>
        <end position="143"/>
    </location>
</feature>
<keyword evidence="1" id="KW-1133">Transmembrane helix</keyword>
<proteinExistence type="predicted"/>
<evidence type="ECO:0000256" key="1">
    <source>
        <dbReference type="SAM" id="Phobius"/>
    </source>
</evidence>
<dbReference type="EMBL" id="REGN01009729">
    <property type="protein sequence ID" value="RNA00474.1"/>
    <property type="molecule type" value="Genomic_DNA"/>
</dbReference>
<dbReference type="AlphaFoldDB" id="A0A3M7PNC2"/>
<dbReference type="Proteomes" id="UP000276133">
    <property type="component" value="Unassembled WGS sequence"/>
</dbReference>
<name>A0A3M7PNC2_BRAPC</name>
<evidence type="ECO:0000313" key="2">
    <source>
        <dbReference type="EMBL" id="RNA00474.1"/>
    </source>
</evidence>
<sequence length="145" mass="16458">MVNVLQIDVVAKNSSCCVTQYVMEAIQAAKTNKLHLITLFQPVNLQIYVFKKFTPKNVTMEDSKISASNGPLQILLQVNPFKSNSVKSKNIEQVGWYSLISIMKFFRSTGTRLSRISLNSKSKITLIFYIFSKILIILPGFTFTR</sequence>
<gene>
    <name evidence="2" type="ORF">BpHYR1_031480</name>
</gene>
<keyword evidence="1" id="KW-0812">Transmembrane</keyword>
<accession>A0A3M7PNC2</accession>
<reference evidence="2 3" key="1">
    <citation type="journal article" date="2018" name="Sci. Rep.">
        <title>Genomic signatures of local adaptation to the degree of environmental predictability in rotifers.</title>
        <authorList>
            <person name="Franch-Gras L."/>
            <person name="Hahn C."/>
            <person name="Garcia-Roger E.M."/>
            <person name="Carmona M.J."/>
            <person name="Serra M."/>
            <person name="Gomez A."/>
        </authorList>
    </citation>
    <scope>NUCLEOTIDE SEQUENCE [LARGE SCALE GENOMIC DNA]</scope>
    <source>
        <strain evidence="2">HYR1</strain>
    </source>
</reference>
<keyword evidence="3" id="KW-1185">Reference proteome</keyword>
<protein>
    <submittedName>
        <fullName evidence="2">Uncharacterized protein</fullName>
    </submittedName>
</protein>